<evidence type="ECO:0000313" key="4">
    <source>
        <dbReference type="EMBL" id="KAJ1929705.1"/>
    </source>
</evidence>
<evidence type="ECO:0000256" key="1">
    <source>
        <dbReference type="ARBA" id="ARBA00007469"/>
    </source>
</evidence>
<evidence type="ECO:0000313" key="5">
    <source>
        <dbReference type="Proteomes" id="UP001150569"/>
    </source>
</evidence>
<gene>
    <name evidence="4" type="ORF">IWQ60_000924</name>
</gene>
<dbReference type="AlphaFoldDB" id="A0A9W8E2B0"/>
<evidence type="ECO:0000256" key="3">
    <source>
        <dbReference type="SAM" id="SignalP"/>
    </source>
</evidence>
<comment type="similarity">
    <text evidence="1 2">Belongs to the RNase T2 family.</text>
</comment>
<dbReference type="Pfam" id="PF00445">
    <property type="entry name" value="Ribonuclease_T2"/>
    <property type="match status" value="1"/>
</dbReference>
<feature type="signal peptide" evidence="3">
    <location>
        <begin position="1"/>
        <end position="21"/>
    </location>
</feature>
<protein>
    <submittedName>
        <fullName evidence="4">Uncharacterized protein</fullName>
    </submittedName>
</protein>
<dbReference type="Proteomes" id="UP001150569">
    <property type="component" value="Unassembled WGS sequence"/>
</dbReference>
<accession>A0A9W8E2B0</accession>
<dbReference type="InterPro" id="IPR036430">
    <property type="entry name" value="RNase_T2-like_sf"/>
</dbReference>
<organism evidence="4 5">
    <name type="scientific">Tieghemiomyces parasiticus</name>
    <dbReference type="NCBI Taxonomy" id="78921"/>
    <lineage>
        <taxon>Eukaryota</taxon>
        <taxon>Fungi</taxon>
        <taxon>Fungi incertae sedis</taxon>
        <taxon>Zoopagomycota</taxon>
        <taxon>Kickxellomycotina</taxon>
        <taxon>Dimargaritomycetes</taxon>
        <taxon>Dimargaritales</taxon>
        <taxon>Dimargaritaceae</taxon>
        <taxon>Tieghemiomyces</taxon>
    </lineage>
</organism>
<proteinExistence type="inferred from homology"/>
<keyword evidence="3" id="KW-0732">Signal</keyword>
<reference evidence="4" key="1">
    <citation type="submission" date="2022-07" db="EMBL/GenBank/DDBJ databases">
        <title>Phylogenomic reconstructions and comparative analyses of Kickxellomycotina fungi.</title>
        <authorList>
            <person name="Reynolds N.K."/>
            <person name="Stajich J.E."/>
            <person name="Barry K."/>
            <person name="Grigoriev I.V."/>
            <person name="Crous P."/>
            <person name="Smith M.E."/>
        </authorList>
    </citation>
    <scope>NUCLEOTIDE SEQUENCE</scope>
    <source>
        <strain evidence="4">RSA 861</strain>
    </source>
</reference>
<dbReference type="Gene3D" id="3.90.730.10">
    <property type="entry name" value="Ribonuclease T2-like"/>
    <property type="match status" value="1"/>
</dbReference>
<keyword evidence="5" id="KW-1185">Reference proteome</keyword>
<dbReference type="SUPFAM" id="SSF55895">
    <property type="entry name" value="Ribonuclease Rh-like"/>
    <property type="match status" value="1"/>
</dbReference>
<dbReference type="GO" id="GO:0033897">
    <property type="term" value="F:ribonuclease T2 activity"/>
    <property type="evidence" value="ECO:0007669"/>
    <property type="project" value="InterPro"/>
</dbReference>
<feature type="chain" id="PRO_5040753396" evidence="3">
    <location>
        <begin position="22"/>
        <end position="257"/>
    </location>
</feature>
<dbReference type="OrthoDB" id="435754at2759"/>
<name>A0A9W8E2B0_9FUNG</name>
<dbReference type="GO" id="GO:0006401">
    <property type="term" value="P:RNA catabolic process"/>
    <property type="evidence" value="ECO:0007669"/>
    <property type="project" value="TreeGrafter"/>
</dbReference>
<dbReference type="InterPro" id="IPR001568">
    <property type="entry name" value="RNase_T2-like"/>
</dbReference>
<dbReference type="PANTHER" id="PTHR11240:SF22">
    <property type="entry name" value="RIBONUCLEASE T2"/>
    <property type="match status" value="1"/>
</dbReference>
<dbReference type="EMBL" id="JANBPT010000026">
    <property type="protein sequence ID" value="KAJ1929705.1"/>
    <property type="molecule type" value="Genomic_DNA"/>
</dbReference>
<evidence type="ECO:0000256" key="2">
    <source>
        <dbReference type="RuleBase" id="RU004328"/>
    </source>
</evidence>
<sequence length="257" mass="27983">MAISAVRLAVVLLVLVANVFGLDVGIQSGCPKHLVSCAEGANTNTINTCCAPEYGLVVLDLKWMFGLGPEDKFVISGLQAATCNGHLAPENGCNPKRAINDIGKRLNDSGTDLYDYIKTYWTIGTNKKADRHWEHAWLQYGTCMTNLESECQGNQGTEAQSVLNYFIAARSLHEKYDVVQALAESNIEPGTSISTSDMRKAIEDSFGTPVVMHCSNSVLDGVQVWFKVRGGGEFEATDPSSSAKQCKSKMITFSRKM</sequence>
<comment type="caution">
    <text evidence="4">The sequence shown here is derived from an EMBL/GenBank/DDBJ whole genome shotgun (WGS) entry which is preliminary data.</text>
</comment>
<dbReference type="GO" id="GO:0003723">
    <property type="term" value="F:RNA binding"/>
    <property type="evidence" value="ECO:0007669"/>
    <property type="project" value="InterPro"/>
</dbReference>
<dbReference type="GO" id="GO:0005576">
    <property type="term" value="C:extracellular region"/>
    <property type="evidence" value="ECO:0007669"/>
    <property type="project" value="TreeGrafter"/>
</dbReference>
<dbReference type="PANTHER" id="PTHR11240">
    <property type="entry name" value="RIBONUCLEASE T2"/>
    <property type="match status" value="1"/>
</dbReference>